<dbReference type="InterPro" id="IPR012093">
    <property type="entry name" value="Pirin"/>
</dbReference>
<dbReference type="PANTHER" id="PTHR43212">
    <property type="entry name" value="QUERCETIN 2,3-DIOXYGENASE"/>
    <property type="match status" value="1"/>
</dbReference>
<evidence type="ECO:0000256" key="1">
    <source>
        <dbReference type="ARBA" id="ARBA00008416"/>
    </source>
</evidence>
<dbReference type="HOGENOM" id="CLU_064194_2_2_6"/>
<dbReference type="InterPro" id="IPR041602">
    <property type="entry name" value="Quercetinase_C"/>
</dbReference>
<dbReference type="PIRSF" id="PIRSF006232">
    <property type="entry name" value="Pirin"/>
    <property type="match status" value="1"/>
</dbReference>
<dbReference type="PANTHER" id="PTHR43212:SF3">
    <property type="entry name" value="QUERCETIN 2,3-DIOXYGENASE"/>
    <property type="match status" value="1"/>
</dbReference>
<proteinExistence type="inferred from homology"/>
<comment type="similarity">
    <text evidence="1 3">Belongs to the pirin family.</text>
</comment>
<feature type="binding site" evidence="2">
    <location>
        <position position="59"/>
    </location>
    <ligand>
        <name>Fe cation</name>
        <dbReference type="ChEBI" id="CHEBI:24875"/>
    </ligand>
</feature>
<dbReference type="InterPro" id="IPR003829">
    <property type="entry name" value="Pirin_N_dom"/>
</dbReference>
<dbReference type="RefSeq" id="WP_025281997.1">
    <property type="nucleotide sequence ID" value="NZ_CP007268.1"/>
</dbReference>
<name>W8KK42_9GAMM</name>
<dbReference type="InterPro" id="IPR011051">
    <property type="entry name" value="RmlC_Cupin_sf"/>
</dbReference>
<comment type="cofactor">
    <cofactor evidence="2">
        <name>Fe cation</name>
        <dbReference type="ChEBI" id="CHEBI:24875"/>
    </cofactor>
    <text evidence="2">Binds 1 Fe cation per subunit.</text>
</comment>
<organism evidence="6 7">
    <name type="scientific">Ectothiorhodospira haloalkaliphila</name>
    <dbReference type="NCBI Taxonomy" id="421628"/>
    <lineage>
        <taxon>Bacteria</taxon>
        <taxon>Pseudomonadati</taxon>
        <taxon>Pseudomonadota</taxon>
        <taxon>Gammaproteobacteria</taxon>
        <taxon>Chromatiales</taxon>
        <taxon>Ectothiorhodospiraceae</taxon>
        <taxon>Ectothiorhodospira</taxon>
    </lineage>
</organism>
<dbReference type="GO" id="GO:0046872">
    <property type="term" value="F:metal ion binding"/>
    <property type="evidence" value="ECO:0007669"/>
    <property type="project" value="UniProtKB-KW"/>
</dbReference>
<keyword evidence="7" id="KW-1185">Reference proteome</keyword>
<dbReference type="SUPFAM" id="SSF51182">
    <property type="entry name" value="RmlC-like cupins"/>
    <property type="match status" value="1"/>
</dbReference>
<reference evidence="7" key="2">
    <citation type="submission" date="2014-02" db="EMBL/GenBank/DDBJ databases">
        <title>Draft Genome Sequence of extremely halophilic bacteria Halorhodospira halochloris.</title>
        <authorList>
            <person name="Singh K.S."/>
        </authorList>
    </citation>
    <scope>NUCLEOTIDE SEQUENCE [LARGE SCALE GENOMIC DNA]</scope>
    <source>
        <strain evidence="7">A</strain>
    </source>
</reference>
<gene>
    <name evidence="6" type="ORF">M911_10600</name>
</gene>
<feature type="binding site" evidence="2">
    <location>
        <position position="101"/>
    </location>
    <ligand>
        <name>Fe cation</name>
        <dbReference type="ChEBI" id="CHEBI:24875"/>
    </ligand>
</feature>
<evidence type="ECO:0000313" key="7">
    <source>
        <dbReference type="Proteomes" id="UP000019442"/>
    </source>
</evidence>
<feature type="domain" description="Pirin N-terminal" evidence="4">
    <location>
        <begin position="8"/>
        <end position="119"/>
    </location>
</feature>
<dbReference type="KEGG" id="hhc:M911_10600"/>
<dbReference type="Gene3D" id="2.60.120.10">
    <property type="entry name" value="Jelly Rolls"/>
    <property type="match status" value="2"/>
</dbReference>
<dbReference type="AlphaFoldDB" id="W8KK42"/>
<evidence type="ECO:0000259" key="4">
    <source>
        <dbReference type="Pfam" id="PF02678"/>
    </source>
</evidence>
<dbReference type="InterPro" id="IPR014710">
    <property type="entry name" value="RmlC-like_jellyroll"/>
</dbReference>
<evidence type="ECO:0000256" key="2">
    <source>
        <dbReference type="PIRSR" id="PIRSR006232-1"/>
    </source>
</evidence>
<dbReference type="PATRIC" id="fig|1354791.3.peg.2573"/>
<keyword evidence="2" id="KW-0408">Iron</keyword>
<dbReference type="EMBL" id="CP007268">
    <property type="protein sequence ID" value="AHK79528.1"/>
    <property type="molecule type" value="Genomic_DNA"/>
</dbReference>
<feature type="binding site" evidence="2">
    <location>
        <position position="103"/>
    </location>
    <ligand>
        <name>Fe cation</name>
        <dbReference type="ChEBI" id="CHEBI:24875"/>
    </ligand>
</feature>
<dbReference type="OrthoDB" id="9780903at2"/>
<protein>
    <submittedName>
        <fullName evidence="6">Pirin</fullName>
    </submittedName>
</protein>
<sequence>MITIRPAEERGHTHIDWLDSRHSFSFGDYYDPEQMGVSALRVINDDRVAPGAGFPPHPHRDMEIITYMLEGAIEHRDNTGGHCVLRTGEVQVMSAGRGIVHSEVNASSEEPLHLLQIWILPHTKRVAPGYAQRAFPTSPGLCLLVSPDGDQDSLTIHQDARLFRATLESAPITYEPDRHRNQYIHVARGSLTVNGEILNEGDAAVIQDELAIVLESEDAEALLFDLP</sequence>
<dbReference type="Proteomes" id="UP000019442">
    <property type="component" value="Chromosome"/>
</dbReference>
<feature type="domain" description="Quercetin 2,3-dioxygenase C-terminal cupin" evidence="5">
    <location>
        <begin position="143"/>
        <end position="226"/>
    </location>
</feature>
<dbReference type="Pfam" id="PF17954">
    <property type="entry name" value="Pirin_C_2"/>
    <property type="match status" value="1"/>
</dbReference>
<accession>W8KK42</accession>
<keyword evidence="2" id="KW-0479">Metal-binding</keyword>
<dbReference type="CDD" id="cd02910">
    <property type="entry name" value="cupin_Yhhw_N"/>
    <property type="match status" value="1"/>
</dbReference>
<dbReference type="Pfam" id="PF02678">
    <property type="entry name" value="Pirin"/>
    <property type="match status" value="1"/>
</dbReference>
<feature type="binding site" evidence="2">
    <location>
        <position position="57"/>
    </location>
    <ligand>
        <name>Fe cation</name>
        <dbReference type="ChEBI" id="CHEBI:24875"/>
    </ligand>
</feature>
<evidence type="ECO:0000259" key="5">
    <source>
        <dbReference type="Pfam" id="PF17954"/>
    </source>
</evidence>
<evidence type="ECO:0000256" key="3">
    <source>
        <dbReference type="RuleBase" id="RU003457"/>
    </source>
</evidence>
<evidence type="ECO:0000313" key="6">
    <source>
        <dbReference type="EMBL" id="AHK79528.1"/>
    </source>
</evidence>
<reference evidence="6 7" key="1">
    <citation type="journal article" date="2014" name="J Genomics">
        <title>Draft Genome Sequence of the Extremely Halophilic Phototrophic Purple Sulfur Bacterium Halorhodospira halochloris.</title>
        <authorList>
            <person name="Singh K.S."/>
            <person name="Kirksey J."/>
            <person name="Hoff W.D."/>
            <person name="Deole R."/>
        </authorList>
    </citation>
    <scope>NUCLEOTIDE SEQUENCE [LARGE SCALE GENOMIC DNA]</scope>
    <source>
        <strain evidence="6 7">A</strain>
    </source>
</reference>